<name>A0ABV6QYF9_9CAUL</name>
<evidence type="ECO:0000313" key="2">
    <source>
        <dbReference type="EMBL" id="MFC0632409.1"/>
    </source>
</evidence>
<dbReference type="InterPro" id="IPR051690">
    <property type="entry name" value="PseI-like"/>
</dbReference>
<dbReference type="Gene3D" id="3.20.20.70">
    <property type="entry name" value="Aldolase class I"/>
    <property type="match status" value="1"/>
</dbReference>
<dbReference type="Proteomes" id="UP001589906">
    <property type="component" value="Unassembled WGS sequence"/>
</dbReference>
<evidence type="ECO:0000313" key="3">
    <source>
        <dbReference type="Proteomes" id="UP001589906"/>
    </source>
</evidence>
<keyword evidence="3" id="KW-1185">Reference proteome</keyword>
<organism evidence="2 3">
    <name type="scientific">Brevundimonas balnearis</name>
    <dbReference type="NCBI Taxonomy" id="1572858"/>
    <lineage>
        <taxon>Bacteria</taxon>
        <taxon>Pseudomonadati</taxon>
        <taxon>Pseudomonadota</taxon>
        <taxon>Alphaproteobacteria</taxon>
        <taxon>Caulobacterales</taxon>
        <taxon>Caulobacteraceae</taxon>
        <taxon>Brevundimonas</taxon>
    </lineage>
</organism>
<dbReference type="InterPro" id="IPR013132">
    <property type="entry name" value="PseI/NeuA/B-like_N"/>
</dbReference>
<dbReference type="InterPro" id="IPR013974">
    <property type="entry name" value="SAF"/>
</dbReference>
<dbReference type="EMBL" id="JBHLSW010000002">
    <property type="protein sequence ID" value="MFC0632409.1"/>
    <property type="molecule type" value="Genomic_DNA"/>
</dbReference>
<sequence length="365" mass="38475">MRTAAAGTTIIAEAGVNHNGDEDLAARLVEAAAEAGADAVKFQTFEPAEIAAPGAPNAEYQAHAGEREGQLAMLERLTLSRAALRRLWRRAGALGLEILSTPFDIGSARFLVEELGMGRIKVGSGELTNLPMIVDLARLGPPLMLSTGMADMEEVRDALDAVVFGALAERTTRPTLSALREAGRAPEASDIRARTVVFQCTTQYPAPVATANLRVIQAFAAEGVIPGYSDHTAGDETALAAAALGARVIEKHITLSRDLPGPDHRASMEPADFAAMVRRLRAVESALGDGDKRPAAVELGNRAVARRTLVAARDLEAGAPLTPDAVAVRRAGEGLAPADLWRLDGRPCRRAYAAGEIISRSELDA</sequence>
<dbReference type="InterPro" id="IPR013785">
    <property type="entry name" value="Aldolase_TIM"/>
</dbReference>
<gene>
    <name evidence="2" type="ORF">ACFFGE_00745</name>
</gene>
<comment type="caution">
    <text evidence="2">The sequence shown here is derived from an EMBL/GenBank/DDBJ whole genome shotgun (WGS) entry which is preliminary data.</text>
</comment>
<dbReference type="CDD" id="cd11615">
    <property type="entry name" value="SAF_NeuB_like"/>
    <property type="match status" value="1"/>
</dbReference>
<reference evidence="2 3" key="1">
    <citation type="submission" date="2024-09" db="EMBL/GenBank/DDBJ databases">
        <authorList>
            <person name="Sun Q."/>
            <person name="Mori K."/>
        </authorList>
    </citation>
    <scope>NUCLEOTIDE SEQUENCE [LARGE SCALE GENOMIC DNA]</scope>
    <source>
        <strain evidence="2 3">NCAIM B.02621</strain>
    </source>
</reference>
<dbReference type="SUPFAM" id="SSF51269">
    <property type="entry name" value="AFP III-like domain"/>
    <property type="match status" value="1"/>
</dbReference>
<accession>A0ABV6QYF9</accession>
<protein>
    <submittedName>
        <fullName evidence="2">N-acetylneuraminate synthase family protein</fullName>
    </submittedName>
</protein>
<dbReference type="PANTHER" id="PTHR42966">
    <property type="entry name" value="N-ACETYLNEURAMINATE SYNTHASE"/>
    <property type="match status" value="1"/>
</dbReference>
<dbReference type="PANTHER" id="PTHR42966:SF1">
    <property type="entry name" value="SIALIC ACID SYNTHASE"/>
    <property type="match status" value="1"/>
</dbReference>
<evidence type="ECO:0000259" key="1">
    <source>
        <dbReference type="PROSITE" id="PS50844"/>
    </source>
</evidence>
<dbReference type="InterPro" id="IPR036732">
    <property type="entry name" value="AFP_Neu5c_C_sf"/>
</dbReference>
<dbReference type="InterPro" id="IPR006190">
    <property type="entry name" value="SAF_AFP_Neu5Ac"/>
</dbReference>
<dbReference type="PROSITE" id="PS50844">
    <property type="entry name" value="AFP_LIKE"/>
    <property type="match status" value="1"/>
</dbReference>
<dbReference type="Pfam" id="PF08666">
    <property type="entry name" value="SAF"/>
    <property type="match status" value="1"/>
</dbReference>
<proteinExistence type="predicted"/>
<dbReference type="RefSeq" id="WP_376833332.1">
    <property type="nucleotide sequence ID" value="NZ_JBHLSW010000002.1"/>
</dbReference>
<dbReference type="SUPFAM" id="SSF51569">
    <property type="entry name" value="Aldolase"/>
    <property type="match status" value="1"/>
</dbReference>
<dbReference type="Gene3D" id="3.90.1210.10">
    <property type="entry name" value="Antifreeze-like/N-acetylneuraminic acid synthase C-terminal domain"/>
    <property type="match status" value="1"/>
</dbReference>
<dbReference type="SMART" id="SM00858">
    <property type="entry name" value="SAF"/>
    <property type="match status" value="1"/>
</dbReference>
<dbReference type="Pfam" id="PF03102">
    <property type="entry name" value="NeuB"/>
    <property type="match status" value="1"/>
</dbReference>
<dbReference type="InterPro" id="IPR057736">
    <property type="entry name" value="SAF_PseI/NeuA/NeuB"/>
</dbReference>
<feature type="domain" description="AFP-like" evidence="1">
    <location>
        <begin position="308"/>
        <end position="365"/>
    </location>
</feature>